<feature type="chain" id="PRO_5029574166" evidence="2">
    <location>
        <begin position="17"/>
        <end position="547"/>
    </location>
</feature>
<sequence>MIALARIMLVFGSVCTQLWRRGPPSLLHNNSSVDVSALARPEFVIGKLPVRDTTRPKGTLGLFSRLFTVLILVYLSSFLHYYSQNLESVLEKEIASHSSVAAVRLSDSFFPAAGDRSPTFMSIKPFVVDLLRIQFCSWALAYSPLLELRAFLNFWQQGPHPDSCLANPPSRAPVPHQPDAEGVVDTLMRQVELPFSVADLLYMYTVVRPKREPGTPFFIGKWEFRAGDDSLFSFPRHNGYFNDLFKNQSEECKATIRTVTTGGPGSSTQRLHLVRSQCRAQRGRAPCLAPAKPIPISSSDAEHSDDLAYNPLQITSEVEIAHSFREGDESDISLSEMLNRVYRKHLCWINAKGSNWQGGSKKAKKRRGRRALPSSLPPVLKLNFGSLSFHHRAQQTSDCGWLYQGLRYQFGLYTEPLESYCHLEADEGISHVARSSSGCTIEEYTELATTTISNWPSFTLDTPGGLACLKELDIPPDHHAWSTNPPEVELIDHPQSYSLLMLPGFNEEELLEQVADEVLKKTPEVACELGQETTKANVTAEDVYPYL</sequence>
<gene>
    <name evidence="3" type="ORF">Acr_28g0004250</name>
</gene>
<dbReference type="AlphaFoldDB" id="A0A7J0H9B9"/>
<evidence type="ECO:0000313" key="3">
    <source>
        <dbReference type="EMBL" id="GFZ19720.1"/>
    </source>
</evidence>
<evidence type="ECO:0000256" key="1">
    <source>
        <dbReference type="SAM" id="Phobius"/>
    </source>
</evidence>
<comment type="caution">
    <text evidence="3">The sequence shown here is derived from an EMBL/GenBank/DDBJ whole genome shotgun (WGS) entry which is preliminary data.</text>
</comment>
<keyword evidence="1" id="KW-0812">Transmembrane</keyword>
<feature type="transmembrane region" description="Helical" evidence="1">
    <location>
        <begin position="62"/>
        <end position="82"/>
    </location>
</feature>
<dbReference type="Proteomes" id="UP000585474">
    <property type="component" value="Unassembled WGS sequence"/>
</dbReference>
<organism evidence="3 4">
    <name type="scientific">Actinidia rufa</name>
    <dbReference type="NCBI Taxonomy" id="165716"/>
    <lineage>
        <taxon>Eukaryota</taxon>
        <taxon>Viridiplantae</taxon>
        <taxon>Streptophyta</taxon>
        <taxon>Embryophyta</taxon>
        <taxon>Tracheophyta</taxon>
        <taxon>Spermatophyta</taxon>
        <taxon>Magnoliopsida</taxon>
        <taxon>eudicotyledons</taxon>
        <taxon>Gunneridae</taxon>
        <taxon>Pentapetalae</taxon>
        <taxon>asterids</taxon>
        <taxon>Ericales</taxon>
        <taxon>Actinidiaceae</taxon>
        <taxon>Actinidia</taxon>
    </lineage>
</organism>
<protein>
    <submittedName>
        <fullName evidence="3">Uncharacterized protein</fullName>
    </submittedName>
</protein>
<evidence type="ECO:0000256" key="2">
    <source>
        <dbReference type="SAM" id="SignalP"/>
    </source>
</evidence>
<dbReference type="EMBL" id="BJWL01000028">
    <property type="protein sequence ID" value="GFZ19720.1"/>
    <property type="molecule type" value="Genomic_DNA"/>
</dbReference>
<name>A0A7J0H9B9_9ERIC</name>
<accession>A0A7J0H9B9</accession>
<keyword evidence="1" id="KW-0472">Membrane</keyword>
<keyword evidence="1" id="KW-1133">Transmembrane helix</keyword>
<keyword evidence="2" id="KW-0732">Signal</keyword>
<evidence type="ECO:0000313" key="4">
    <source>
        <dbReference type="Proteomes" id="UP000585474"/>
    </source>
</evidence>
<feature type="signal peptide" evidence="2">
    <location>
        <begin position="1"/>
        <end position="16"/>
    </location>
</feature>
<proteinExistence type="predicted"/>
<keyword evidence="4" id="KW-1185">Reference proteome</keyword>
<reference evidence="3 4" key="1">
    <citation type="submission" date="2019-07" db="EMBL/GenBank/DDBJ databases">
        <title>De Novo Assembly of kiwifruit Actinidia rufa.</title>
        <authorList>
            <person name="Sugita-Konishi S."/>
            <person name="Sato K."/>
            <person name="Mori E."/>
            <person name="Abe Y."/>
            <person name="Kisaki G."/>
            <person name="Hamano K."/>
            <person name="Suezawa K."/>
            <person name="Otani M."/>
            <person name="Fukuda T."/>
            <person name="Manabe T."/>
            <person name="Gomi K."/>
            <person name="Tabuchi M."/>
            <person name="Akimitsu K."/>
            <person name="Kataoka I."/>
        </authorList>
    </citation>
    <scope>NUCLEOTIDE SEQUENCE [LARGE SCALE GENOMIC DNA]</scope>
    <source>
        <strain evidence="4">cv. Fuchu</strain>
    </source>
</reference>